<accession>A0A3D9S272</accession>
<gene>
    <name evidence="2" type="ORF">A8990_117108</name>
</gene>
<comment type="caution">
    <text evidence="2">The sequence shown here is derived from an EMBL/GenBank/DDBJ whole genome shotgun (WGS) entry which is preliminary data.</text>
</comment>
<evidence type="ECO:0000313" key="2">
    <source>
        <dbReference type="EMBL" id="REE82742.1"/>
    </source>
</evidence>
<feature type="compositionally biased region" description="Low complexity" evidence="1">
    <location>
        <begin position="121"/>
        <end position="157"/>
    </location>
</feature>
<feature type="region of interest" description="Disordered" evidence="1">
    <location>
        <begin position="116"/>
        <end position="157"/>
    </location>
</feature>
<proteinExistence type="predicted"/>
<keyword evidence="3" id="KW-1185">Reference proteome</keyword>
<evidence type="ECO:0000256" key="1">
    <source>
        <dbReference type="SAM" id="MobiDB-lite"/>
    </source>
</evidence>
<dbReference type="AlphaFoldDB" id="A0A3D9S272"/>
<name>A0A3D9S272_9BACL</name>
<dbReference type="EMBL" id="QTTN01000017">
    <property type="protein sequence ID" value="REE82742.1"/>
    <property type="molecule type" value="Genomic_DNA"/>
</dbReference>
<dbReference type="Proteomes" id="UP000256304">
    <property type="component" value="Unassembled WGS sequence"/>
</dbReference>
<reference evidence="2 3" key="1">
    <citation type="submission" date="2018-08" db="EMBL/GenBank/DDBJ databases">
        <title>Genomic Encyclopedia of Type Strains, Phase III (KMG-III): the genomes of soil and plant-associated and newly described type strains.</title>
        <authorList>
            <person name="Whitman W."/>
        </authorList>
    </citation>
    <scope>NUCLEOTIDE SEQUENCE [LARGE SCALE GENOMIC DNA]</scope>
    <source>
        <strain evidence="2 3">CGMCC 1.10966</strain>
    </source>
</reference>
<sequence length="235" mass="26486">MFGKVAADVLGLRSFISMAQARLVRSGRCTITPTALTRSLALAWKLPVQSTSMLRSSSTSEAFHSPSMYIRNISRTSKIYTRHSLRSPRFRMRTKSILALRDRALISPLQRSAKFTKRKSTFPNSSNRSTRSRSTGFTIRRSNTSRRTSALSSNATSIINHTKRRRFKGDAFSCSLLIMVQPRRLRHSHCRKKLVLYYCAHLHSVSVQTLALPSIHEPSSYPARTDAIAPSSTLQ</sequence>
<protein>
    <submittedName>
        <fullName evidence="2">Uncharacterized protein</fullName>
    </submittedName>
</protein>
<evidence type="ECO:0000313" key="3">
    <source>
        <dbReference type="Proteomes" id="UP000256304"/>
    </source>
</evidence>
<organism evidence="2 3">
    <name type="scientific">Paenibacillus taihuensis</name>
    <dbReference type="NCBI Taxonomy" id="1156355"/>
    <lineage>
        <taxon>Bacteria</taxon>
        <taxon>Bacillati</taxon>
        <taxon>Bacillota</taxon>
        <taxon>Bacilli</taxon>
        <taxon>Bacillales</taxon>
        <taxon>Paenibacillaceae</taxon>
        <taxon>Paenibacillus</taxon>
    </lineage>
</organism>